<dbReference type="SUPFAM" id="SSF52058">
    <property type="entry name" value="L domain-like"/>
    <property type="match status" value="2"/>
</dbReference>
<evidence type="ECO:0000256" key="11">
    <source>
        <dbReference type="ARBA" id="ARBA00023137"/>
    </source>
</evidence>
<evidence type="ECO:0000256" key="9">
    <source>
        <dbReference type="ARBA" id="ARBA00022989"/>
    </source>
</evidence>
<evidence type="ECO:0000256" key="8">
    <source>
        <dbReference type="ARBA" id="ARBA00022840"/>
    </source>
</evidence>
<keyword evidence="6" id="KW-0547">Nucleotide-binding</keyword>
<evidence type="ECO:0000256" key="3">
    <source>
        <dbReference type="ARBA" id="ARBA00022553"/>
    </source>
</evidence>
<evidence type="ECO:0000256" key="2">
    <source>
        <dbReference type="ARBA" id="ARBA00011902"/>
    </source>
</evidence>
<dbReference type="InterPro" id="IPR003961">
    <property type="entry name" value="FN3_dom"/>
</dbReference>
<evidence type="ECO:0000313" key="20">
    <source>
        <dbReference type="RefSeq" id="XP_034114911.1"/>
    </source>
</evidence>
<keyword evidence="4" id="KW-0808">Transferase</keyword>
<dbReference type="Gene3D" id="2.60.40.10">
    <property type="entry name" value="Immunoglobulins"/>
    <property type="match status" value="2"/>
</dbReference>
<evidence type="ECO:0000256" key="1">
    <source>
        <dbReference type="ARBA" id="ARBA00004479"/>
    </source>
</evidence>
<dbReference type="InterPro" id="IPR036941">
    <property type="entry name" value="Rcpt_L-dom_sf"/>
</dbReference>
<evidence type="ECO:0000256" key="14">
    <source>
        <dbReference type="ARBA" id="ARBA00051243"/>
    </source>
</evidence>
<reference evidence="20" key="1">
    <citation type="submission" date="2025-08" db="UniProtKB">
        <authorList>
            <consortium name="RefSeq"/>
        </authorList>
    </citation>
    <scope>IDENTIFICATION</scope>
    <source>
        <strain evidence="20">15112-1751.03</strain>
        <tissue evidence="20">Whole Adult</tissue>
    </source>
</reference>
<dbReference type="Pfam" id="PF01030">
    <property type="entry name" value="Recep_L_domain"/>
    <property type="match status" value="2"/>
</dbReference>
<evidence type="ECO:0000259" key="17">
    <source>
        <dbReference type="Pfam" id="PF00757"/>
    </source>
</evidence>
<dbReference type="GO" id="GO:0005524">
    <property type="term" value="F:ATP binding"/>
    <property type="evidence" value="ECO:0007669"/>
    <property type="project" value="UniProtKB-KW"/>
</dbReference>
<evidence type="ECO:0000256" key="5">
    <source>
        <dbReference type="ARBA" id="ARBA00022692"/>
    </source>
</evidence>
<feature type="compositionally biased region" description="Low complexity" evidence="15">
    <location>
        <begin position="719"/>
        <end position="729"/>
    </location>
</feature>
<evidence type="ECO:0000256" key="6">
    <source>
        <dbReference type="ARBA" id="ARBA00022741"/>
    </source>
</evidence>
<evidence type="ECO:0000313" key="19">
    <source>
        <dbReference type="Proteomes" id="UP000515160"/>
    </source>
</evidence>
<dbReference type="InterPro" id="IPR006212">
    <property type="entry name" value="Furin_repeat"/>
</dbReference>
<evidence type="ECO:0000256" key="13">
    <source>
        <dbReference type="ARBA" id="ARBA00023180"/>
    </source>
</evidence>
<organism evidence="19 20">
    <name type="scientific">Drosophila albomicans</name>
    <name type="common">Fruit fly</name>
    <dbReference type="NCBI Taxonomy" id="7291"/>
    <lineage>
        <taxon>Eukaryota</taxon>
        <taxon>Metazoa</taxon>
        <taxon>Ecdysozoa</taxon>
        <taxon>Arthropoda</taxon>
        <taxon>Hexapoda</taxon>
        <taxon>Insecta</taxon>
        <taxon>Pterygota</taxon>
        <taxon>Neoptera</taxon>
        <taxon>Endopterygota</taxon>
        <taxon>Diptera</taxon>
        <taxon>Brachycera</taxon>
        <taxon>Muscomorpha</taxon>
        <taxon>Ephydroidea</taxon>
        <taxon>Drosophilidae</taxon>
        <taxon>Drosophila</taxon>
    </lineage>
</organism>
<dbReference type="GO" id="GO:0004714">
    <property type="term" value="F:transmembrane receptor protein tyrosine kinase activity"/>
    <property type="evidence" value="ECO:0007669"/>
    <property type="project" value="UniProtKB-EC"/>
</dbReference>
<keyword evidence="12" id="KW-0675">Receptor</keyword>
<dbReference type="RefSeq" id="XP_034114911.1">
    <property type="nucleotide sequence ID" value="XM_034259020.2"/>
</dbReference>
<keyword evidence="3" id="KW-0597">Phosphoprotein</keyword>
<dbReference type="SUPFAM" id="SSF49265">
    <property type="entry name" value="Fibronectin type III"/>
    <property type="match status" value="1"/>
</dbReference>
<feature type="domain" description="Receptor L-domain" evidence="18">
    <location>
        <begin position="326"/>
        <end position="433"/>
    </location>
</feature>
<name>A0A6P8XEY3_DROAB</name>
<comment type="catalytic activity">
    <reaction evidence="14">
        <text>L-tyrosyl-[protein] + ATP = O-phospho-L-tyrosyl-[protein] + ADP + H(+)</text>
        <dbReference type="Rhea" id="RHEA:10596"/>
        <dbReference type="Rhea" id="RHEA-COMP:10136"/>
        <dbReference type="Rhea" id="RHEA-COMP:20101"/>
        <dbReference type="ChEBI" id="CHEBI:15378"/>
        <dbReference type="ChEBI" id="CHEBI:30616"/>
        <dbReference type="ChEBI" id="CHEBI:46858"/>
        <dbReference type="ChEBI" id="CHEBI:61978"/>
        <dbReference type="ChEBI" id="CHEBI:456216"/>
        <dbReference type="EC" id="2.7.10.1"/>
    </reaction>
</comment>
<dbReference type="CDD" id="cd00063">
    <property type="entry name" value="FN3"/>
    <property type="match status" value="1"/>
</dbReference>
<evidence type="ECO:0000256" key="15">
    <source>
        <dbReference type="SAM" id="MobiDB-lite"/>
    </source>
</evidence>
<dbReference type="InterPro" id="IPR013783">
    <property type="entry name" value="Ig-like_fold"/>
</dbReference>
<accession>A0A6P8XEY3</accession>
<dbReference type="InterPro" id="IPR000494">
    <property type="entry name" value="Rcpt_L-dom"/>
</dbReference>
<dbReference type="AlphaFoldDB" id="A0A6P8XEY3"/>
<evidence type="ECO:0000256" key="16">
    <source>
        <dbReference type="SAM" id="SignalP"/>
    </source>
</evidence>
<dbReference type="SUPFAM" id="SSF57184">
    <property type="entry name" value="Growth factor receptor domain"/>
    <property type="match status" value="1"/>
</dbReference>
<dbReference type="OrthoDB" id="6612654at2759"/>
<feature type="region of interest" description="Disordered" evidence="15">
    <location>
        <begin position="715"/>
        <end position="739"/>
    </location>
</feature>
<dbReference type="CDD" id="cd00064">
    <property type="entry name" value="FU"/>
    <property type="match status" value="1"/>
</dbReference>
<feature type="chain" id="PRO_5028130706" description="receptor protein-tyrosine kinase" evidence="16">
    <location>
        <begin position="21"/>
        <end position="870"/>
    </location>
</feature>
<dbReference type="GeneID" id="117574959"/>
<dbReference type="InterPro" id="IPR009030">
    <property type="entry name" value="Growth_fac_rcpt_cys_sf"/>
</dbReference>
<keyword evidence="11" id="KW-0829">Tyrosine-protein kinase</keyword>
<feature type="domain" description="Furin-like cysteine-rich" evidence="17">
    <location>
        <begin position="173"/>
        <end position="309"/>
    </location>
</feature>
<dbReference type="Pfam" id="PF00757">
    <property type="entry name" value="Furin-like"/>
    <property type="match status" value="1"/>
</dbReference>
<keyword evidence="7" id="KW-0418">Kinase</keyword>
<keyword evidence="5" id="KW-0812">Transmembrane</keyword>
<feature type="signal peptide" evidence="16">
    <location>
        <begin position="1"/>
        <end position="20"/>
    </location>
</feature>
<keyword evidence="13" id="KW-0325">Glycoprotein</keyword>
<evidence type="ECO:0000259" key="18">
    <source>
        <dbReference type="Pfam" id="PF01030"/>
    </source>
</evidence>
<keyword evidence="9" id="KW-1133">Transmembrane helix</keyword>
<proteinExistence type="predicted"/>
<dbReference type="Gene3D" id="3.80.20.20">
    <property type="entry name" value="Receptor L-domain"/>
    <property type="match status" value="2"/>
</dbReference>
<feature type="domain" description="Receptor L-domain" evidence="18">
    <location>
        <begin position="40"/>
        <end position="149"/>
    </location>
</feature>
<dbReference type="GO" id="GO:0016020">
    <property type="term" value="C:membrane"/>
    <property type="evidence" value="ECO:0007669"/>
    <property type="project" value="UniProtKB-SubCell"/>
</dbReference>
<keyword evidence="8" id="KW-0067">ATP-binding</keyword>
<evidence type="ECO:0000256" key="12">
    <source>
        <dbReference type="ARBA" id="ARBA00023170"/>
    </source>
</evidence>
<keyword evidence="19" id="KW-1185">Reference proteome</keyword>
<evidence type="ECO:0000256" key="4">
    <source>
        <dbReference type="ARBA" id="ARBA00022679"/>
    </source>
</evidence>
<comment type="subcellular location">
    <subcellularLocation>
        <location evidence="1">Membrane</location>
        <topology evidence="1">Single-pass type I membrane protein</topology>
    </subcellularLocation>
</comment>
<dbReference type="EC" id="2.7.10.1" evidence="2"/>
<evidence type="ECO:0000256" key="7">
    <source>
        <dbReference type="ARBA" id="ARBA00022777"/>
    </source>
</evidence>
<protein>
    <recommendedName>
        <fullName evidence="2">receptor protein-tyrosine kinase</fullName>
        <ecNumber evidence="2">2.7.10.1</ecNumber>
    </recommendedName>
</protein>
<dbReference type="CTD" id="41809"/>
<dbReference type="InterPro" id="IPR006211">
    <property type="entry name" value="Furin-like_Cys-rich_dom"/>
</dbReference>
<keyword evidence="16" id="KW-0732">Signal</keyword>
<keyword evidence="10" id="KW-0472">Membrane</keyword>
<dbReference type="Proteomes" id="UP000515160">
    <property type="component" value="Chromosome 2R"/>
</dbReference>
<gene>
    <name evidence="20" type="primary">LOC117574959</name>
</gene>
<evidence type="ECO:0000256" key="10">
    <source>
        <dbReference type="ARBA" id="ARBA00023136"/>
    </source>
</evidence>
<sequence length="870" mass="99788">MWRSLFGLLLLCPLAAIIRAENICRSIEVRKLSDFDQLRNCSLVVGHVSIANLQLPGNVNLTQLQTNVTEITDYLLIYHTTGLLTAEYIFPKLRLIRGRELLFNQYSFVVYENRNLRELGLLQLLRIQNGKIRIENNPTLCYVDTIDWVYLLGNSTTQHFSIRGNRSPNHCPLCNGLDADYDYLHKNMAYCWRILAPQLKLTRPKVEGCPASCGRFGCDVNGTCCDHNCLTGCSSQNCTLCGNYQRNGRCVNQCIASYELNKRLCIGSKECQQLNLIPLAQGLRCVDQCPKNHKPIIDANGGKQCDLECRGLYHVKRIEDLKPLRDCVSIQGSLIIELVDIKEPIVKALEQALGNIKEITGYLKVIHSTPLMSLTFLSNLDTIRGDELIETKYALYVVNNYHLEHIWPTNRQVAIQHGTIFFHLNPRLCYEKILNLQPALKSLKTEISVADVSPNSNGERMICGEDVSTLDPQIQDINATAVSIVLDFVKYEYVGNLIGYTYHYMEAPKRNITMYDGRHGCGHDNWLMDVSIGKNRRHMISNLKPYTQYAYFVKSMSPWDYHRQMEAYSKIQYFRTLPSKPSPPRRLYGISEIHTQIMVHWWPPQRPNGNITKYIIDYELHNLTSEENKTKSYGMEKPLFINDPPNCECNDQEPYYSGPQPEVEKYFNKTQTTYEEALPNLIYVSRRRPPVKQDKFEKVVDFTDLISGRPMSQVVENPTTTTTTTTTTTEAPSSANVTKPREVTAELYEIFRLQVEERTRNIQDMDQEKFRILHDPPKCHSSDVSVANQLEQKCVVEEEIKGFVVPGNQQYYNMTNLLQNQYYRIYVRACVDGVVNGCSNPAILTVRTISAEVEPIVAENKRLQQMNKLF</sequence>
<dbReference type="InterPro" id="IPR036116">
    <property type="entry name" value="FN3_sf"/>
</dbReference>